<name>A0A0J8RWF0_COCIT</name>
<dbReference type="VEuPathDB" id="FungiDB:CIHG_06239"/>
<proteinExistence type="predicted"/>
<dbReference type="Proteomes" id="UP000054563">
    <property type="component" value="Unassembled WGS sequence"/>
</dbReference>
<reference evidence="2" key="1">
    <citation type="journal article" date="2010" name="Genome Res.">
        <title>Population genomic sequencing of Coccidioides fungi reveals recent hybridization and transposon control.</title>
        <authorList>
            <person name="Neafsey D.E."/>
            <person name="Barker B.M."/>
            <person name="Sharpton T.J."/>
            <person name="Stajich J.E."/>
            <person name="Park D.J."/>
            <person name="Whiston E."/>
            <person name="Hung C.-Y."/>
            <person name="McMahan C."/>
            <person name="White J."/>
            <person name="Sykes S."/>
            <person name="Heiman D."/>
            <person name="Young S."/>
            <person name="Zeng Q."/>
            <person name="Abouelleil A."/>
            <person name="Aftuck L."/>
            <person name="Bessette D."/>
            <person name="Brown A."/>
            <person name="FitzGerald M."/>
            <person name="Lui A."/>
            <person name="Macdonald J.P."/>
            <person name="Priest M."/>
            <person name="Orbach M.J."/>
            <person name="Galgiani J.N."/>
            <person name="Kirkland T.N."/>
            <person name="Cole G.T."/>
            <person name="Birren B.W."/>
            <person name="Henn M.R."/>
            <person name="Taylor J.W."/>
            <person name="Rounsley S.D."/>
        </authorList>
    </citation>
    <scope>NUCLEOTIDE SEQUENCE [LARGE SCALE GENOMIC DNA]</scope>
    <source>
        <strain evidence="2">H538.4</strain>
    </source>
</reference>
<protein>
    <submittedName>
        <fullName evidence="1">Uncharacterized protein</fullName>
    </submittedName>
</protein>
<evidence type="ECO:0000313" key="1">
    <source>
        <dbReference type="EMBL" id="KMU88439.1"/>
    </source>
</evidence>
<gene>
    <name evidence="1" type="ORF">CIHG_06239</name>
</gene>
<accession>A0A0J8RWF0</accession>
<evidence type="ECO:0000313" key="2">
    <source>
        <dbReference type="Proteomes" id="UP000054563"/>
    </source>
</evidence>
<dbReference type="AlphaFoldDB" id="A0A0J8RWF0"/>
<dbReference type="EMBL" id="DS017005">
    <property type="protein sequence ID" value="KMU88439.1"/>
    <property type="molecule type" value="Genomic_DNA"/>
</dbReference>
<organism evidence="1 2">
    <name type="scientific">Coccidioides immitis H538.4</name>
    <dbReference type="NCBI Taxonomy" id="396776"/>
    <lineage>
        <taxon>Eukaryota</taxon>
        <taxon>Fungi</taxon>
        <taxon>Dikarya</taxon>
        <taxon>Ascomycota</taxon>
        <taxon>Pezizomycotina</taxon>
        <taxon>Eurotiomycetes</taxon>
        <taxon>Eurotiomycetidae</taxon>
        <taxon>Onygenales</taxon>
        <taxon>Onygenaceae</taxon>
        <taxon>Coccidioides</taxon>
    </lineage>
</organism>
<sequence length="180" mass="20066">MDLQGRGMQTSAHWMSYLARKKQNAAKVRVSASFRSLFGQGANRRELTGYREKNCPIIEDNRGMQFGQLGSQRDAHPGYVTSDAALGIAERIEPITHQQDIMAFKPVPMLLRALILGSTGARVVSYDLLRVLTTHGRERFTIVKFYCPTATKRDIHMAGLRRAGQGAGVTAALSYPQEQW</sequence>